<dbReference type="Proteomes" id="UP000617340">
    <property type="component" value="Unassembled WGS sequence"/>
</dbReference>
<organism evidence="2 3">
    <name type="scientific">Vespula germanica</name>
    <name type="common">German yellow jacket</name>
    <name type="synonym">Paravespula germanica</name>
    <dbReference type="NCBI Taxonomy" id="30212"/>
    <lineage>
        <taxon>Eukaryota</taxon>
        <taxon>Metazoa</taxon>
        <taxon>Ecdysozoa</taxon>
        <taxon>Arthropoda</taxon>
        <taxon>Hexapoda</taxon>
        <taxon>Insecta</taxon>
        <taxon>Pterygota</taxon>
        <taxon>Neoptera</taxon>
        <taxon>Endopterygota</taxon>
        <taxon>Hymenoptera</taxon>
        <taxon>Apocrita</taxon>
        <taxon>Aculeata</taxon>
        <taxon>Vespoidea</taxon>
        <taxon>Vespidae</taxon>
        <taxon>Vespinae</taxon>
        <taxon>Vespula</taxon>
    </lineage>
</organism>
<reference evidence="2" key="1">
    <citation type="journal article" date="2020" name="G3 (Bethesda)">
        <title>High-Quality Assemblies for Three Invasive Social Wasps from the &lt;i&gt;Vespula&lt;/i&gt; Genus.</title>
        <authorList>
            <person name="Harrop T.W.R."/>
            <person name="Guhlin J."/>
            <person name="McLaughlin G.M."/>
            <person name="Permina E."/>
            <person name="Stockwell P."/>
            <person name="Gilligan J."/>
            <person name="Le Lec M.F."/>
            <person name="Gruber M.A.M."/>
            <person name="Quinn O."/>
            <person name="Lovegrove M."/>
            <person name="Duncan E.J."/>
            <person name="Remnant E.J."/>
            <person name="Van Eeckhoven J."/>
            <person name="Graham B."/>
            <person name="Knapp R.A."/>
            <person name="Langford K.W."/>
            <person name="Kronenberg Z."/>
            <person name="Press M.O."/>
            <person name="Eacker S.M."/>
            <person name="Wilson-Rankin E.E."/>
            <person name="Purcell J."/>
            <person name="Lester P.J."/>
            <person name="Dearden P.K."/>
        </authorList>
    </citation>
    <scope>NUCLEOTIDE SEQUENCE</scope>
    <source>
        <strain evidence="2">Linc-1</strain>
    </source>
</reference>
<gene>
    <name evidence="2" type="ORF">HZH68_010956</name>
</gene>
<comment type="caution">
    <text evidence="2">The sequence shown here is derived from an EMBL/GenBank/DDBJ whole genome shotgun (WGS) entry which is preliminary data.</text>
</comment>
<evidence type="ECO:0000313" key="2">
    <source>
        <dbReference type="EMBL" id="KAF7394137.1"/>
    </source>
</evidence>
<dbReference type="EMBL" id="JACSDZ010000010">
    <property type="protein sequence ID" value="KAF7394137.1"/>
    <property type="molecule type" value="Genomic_DNA"/>
</dbReference>
<dbReference type="AlphaFoldDB" id="A0A834JV13"/>
<sequence>MGCRLFFGSSSSDRINRLYTRTMIDPCSIISSPIAFRTKLVHVVHFRSQLDENTYVRYTKIANLDDDDDDDHHDDDDDEENEDDDDEDDDDWIARKRRKRERELPSLSL</sequence>
<keyword evidence="3" id="KW-1185">Reference proteome</keyword>
<accession>A0A834JV13</accession>
<proteinExistence type="predicted"/>
<feature type="region of interest" description="Disordered" evidence="1">
    <location>
        <begin position="64"/>
        <end position="91"/>
    </location>
</feature>
<name>A0A834JV13_VESGE</name>
<evidence type="ECO:0000313" key="3">
    <source>
        <dbReference type="Proteomes" id="UP000617340"/>
    </source>
</evidence>
<protein>
    <submittedName>
        <fullName evidence="2">Uncharacterized protein</fullName>
    </submittedName>
</protein>
<evidence type="ECO:0000256" key="1">
    <source>
        <dbReference type="SAM" id="MobiDB-lite"/>
    </source>
</evidence>